<evidence type="ECO:0000259" key="7">
    <source>
        <dbReference type="Pfam" id="PF04321"/>
    </source>
</evidence>
<dbReference type="RefSeq" id="WP_380737616.1">
    <property type="nucleotide sequence ID" value="NZ_JBHTJP010000032.1"/>
</dbReference>
<evidence type="ECO:0000256" key="6">
    <source>
        <dbReference type="RuleBase" id="RU364082"/>
    </source>
</evidence>
<dbReference type="PANTHER" id="PTHR10491">
    <property type="entry name" value="DTDP-4-DEHYDRORHAMNOSE REDUCTASE"/>
    <property type="match status" value="1"/>
</dbReference>
<dbReference type="SUPFAM" id="SSF51735">
    <property type="entry name" value="NAD(P)-binding Rossmann-fold domains"/>
    <property type="match status" value="1"/>
</dbReference>
<dbReference type="InterPro" id="IPR029903">
    <property type="entry name" value="RmlD-like-bd"/>
</dbReference>
<proteinExistence type="inferred from homology"/>
<dbReference type="Pfam" id="PF04321">
    <property type="entry name" value="RmlD_sub_bind"/>
    <property type="match status" value="1"/>
</dbReference>
<evidence type="ECO:0000313" key="8">
    <source>
        <dbReference type="EMBL" id="MFD0976359.1"/>
    </source>
</evidence>
<dbReference type="Proteomes" id="UP001597100">
    <property type="component" value="Unassembled WGS sequence"/>
</dbReference>
<comment type="caution">
    <text evidence="8">The sequence shown here is derived from an EMBL/GenBank/DDBJ whole genome shotgun (WGS) entry which is preliminary data.</text>
</comment>
<sequence>MKKNILVTGSKGQLGSELKELASDYPDHEFFFTSREDLDICNKKALKEFVTSNQIETIVNCAAYTAVDKAESEPKLADEINHLAVKSLAEISVEKNLRLIHISTDYVFNGKGFRPYPTDHPTDPLNVYGNTKLAGEKALITVNPKNSMIIRTSWVYSSFGNNFVKTMLRLGKERKELNVICDQVGAPTYARDLARFILSRGLKVKTNQVAVYHFSNEGVCSWYDFAREIMADAGLECEVNPIQTTAYPTLAKRPYYSLMDKSRITTELNYNIPNWKDSLKICIQKLKETSVRLNS</sequence>
<organism evidence="8 9">
    <name type="scientific">Salinimicrobium gaetbulicola</name>
    <dbReference type="NCBI Taxonomy" id="999702"/>
    <lineage>
        <taxon>Bacteria</taxon>
        <taxon>Pseudomonadati</taxon>
        <taxon>Bacteroidota</taxon>
        <taxon>Flavobacteriia</taxon>
        <taxon>Flavobacteriales</taxon>
        <taxon>Flavobacteriaceae</taxon>
        <taxon>Salinimicrobium</taxon>
    </lineage>
</organism>
<evidence type="ECO:0000256" key="2">
    <source>
        <dbReference type="ARBA" id="ARBA00010944"/>
    </source>
</evidence>
<evidence type="ECO:0000313" key="9">
    <source>
        <dbReference type="Proteomes" id="UP001597100"/>
    </source>
</evidence>
<accession>A0ABW3IEQ8</accession>
<comment type="function">
    <text evidence="6">Catalyzes the reduction of dTDP-6-deoxy-L-lyxo-4-hexulose to yield dTDP-L-rhamnose.</text>
</comment>
<dbReference type="EC" id="1.1.1.133" evidence="3 6"/>
<evidence type="ECO:0000256" key="5">
    <source>
        <dbReference type="ARBA" id="ARBA00048200"/>
    </source>
</evidence>
<dbReference type="CDD" id="cd05254">
    <property type="entry name" value="dTDP_HR_like_SDR_e"/>
    <property type="match status" value="1"/>
</dbReference>
<reference evidence="9" key="1">
    <citation type="journal article" date="2019" name="Int. J. Syst. Evol. Microbiol.">
        <title>The Global Catalogue of Microorganisms (GCM) 10K type strain sequencing project: providing services to taxonomists for standard genome sequencing and annotation.</title>
        <authorList>
            <consortium name="The Broad Institute Genomics Platform"/>
            <consortium name="The Broad Institute Genome Sequencing Center for Infectious Disease"/>
            <person name="Wu L."/>
            <person name="Ma J."/>
        </authorList>
    </citation>
    <scope>NUCLEOTIDE SEQUENCE [LARGE SCALE GENOMIC DNA]</scope>
    <source>
        <strain evidence="9">CCUG 60898</strain>
    </source>
</reference>
<evidence type="ECO:0000256" key="1">
    <source>
        <dbReference type="ARBA" id="ARBA00004781"/>
    </source>
</evidence>
<gene>
    <name evidence="8" type="primary">rfbD</name>
    <name evidence="8" type="ORF">ACFQ1G_06110</name>
</gene>
<dbReference type="PANTHER" id="PTHR10491:SF4">
    <property type="entry name" value="METHIONINE ADENOSYLTRANSFERASE 2 SUBUNIT BETA"/>
    <property type="match status" value="1"/>
</dbReference>
<name>A0ABW3IEQ8_9FLAO</name>
<dbReference type="Gene3D" id="3.40.50.720">
    <property type="entry name" value="NAD(P)-binding Rossmann-like Domain"/>
    <property type="match status" value="1"/>
</dbReference>
<comment type="pathway">
    <text evidence="1 6">Carbohydrate biosynthesis; dTDP-L-rhamnose biosynthesis.</text>
</comment>
<feature type="domain" description="RmlD-like substrate binding" evidence="7">
    <location>
        <begin position="4"/>
        <end position="286"/>
    </location>
</feature>
<dbReference type="InterPro" id="IPR005913">
    <property type="entry name" value="dTDP_dehydrorham_reduct"/>
</dbReference>
<evidence type="ECO:0000256" key="3">
    <source>
        <dbReference type="ARBA" id="ARBA00012929"/>
    </source>
</evidence>
<dbReference type="EMBL" id="JBHTJP010000032">
    <property type="protein sequence ID" value="MFD0976359.1"/>
    <property type="molecule type" value="Genomic_DNA"/>
</dbReference>
<evidence type="ECO:0000256" key="4">
    <source>
        <dbReference type="ARBA" id="ARBA00017099"/>
    </source>
</evidence>
<protein>
    <recommendedName>
        <fullName evidence="4 6">dTDP-4-dehydrorhamnose reductase</fullName>
        <ecNumber evidence="3 6">1.1.1.133</ecNumber>
    </recommendedName>
</protein>
<comment type="similarity">
    <text evidence="2 6">Belongs to the dTDP-4-dehydrorhamnose reductase family.</text>
</comment>
<comment type="catalytic activity">
    <reaction evidence="5">
        <text>dTDP-beta-L-rhamnose + NADP(+) = dTDP-4-dehydro-beta-L-rhamnose + NADPH + H(+)</text>
        <dbReference type="Rhea" id="RHEA:21796"/>
        <dbReference type="ChEBI" id="CHEBI:15378"/>
        <dbReference type="ChEBI" id="CHEBI:57510"/>
        <dbReference type="ChEBI" id="CHEBI:57783"/>
        <dbReference type="ChEBI" id="CHEBI:58349"/>
        <dbReference type="ChEBI" id="CHEBI:62830"/>
        <dbReference type="EC" id="1.1.1.133"/>
    </reaction>
</comment>
<dbReference type="Gene3D" id="3.90.25.10">
    <property type="entry name" value="UDP-galactose 4-epimerase, domain 1"/>
    <property type="match status" value="1"/>
</dbReference>
<dbReference type="NCBIfam" id="TIGR01214">
    <property type="entry name" value="rmlD"/>
    <property type="match status" value="1"/>
</dbReference>
<keyword evidence="6" id="KW-0521">NADP</keyword>
<keyword evidence="9" id="KW-1185">Reference proteome</keyword>
<dbReference type="InterPro" id="IPR036291">
    <property type="entry name" value="NAD(P)-bd_dom_sf"/>
</dbReference>
<dbReference type="GO" id="GO:0008831">
    <property type="term" value="F:dTDP-4-dehydrorhamnose reductase activity"/>
    <property type="evidence" value="ECO:0007669"/>
    <property type="project" value="UniProtKB-EC"/>
</dbReference>
<keyword evidence="6 8" id="KW-0560">Oxidoreductase</keyword>